<gene>
    <name evidence="3" type="ORF">BGZ99_007275</name>
</gene>
<dbReference type="Pfam" id="PF12937">
    <property type="entry name" value="F-box-like"/>
    <property type="match status" value="1"/>
</dbReference>
<dbReference type="InterPro" id="IPR032675">
    <property type="entry name" value="LRR_dom_sf"/>
</dbReference>
<feature type="region of interest" description="Disordered" evidence="1">
    <location>
        <begin position="595"/>
        <end position="614"/>
    </location>
</feature>
<dbReference type="SUPFAM" id="SSF81383">
    <property type="entry name" value="F-box domain"/>
    <property type="match status" value="1"/>
</dbReference>
<dbReference type="OrthoDB" id="2375664at2759"/>
<feature type="domain" description="F-box" evidence="2">
    <location>
        <begin position="27"/>
        <end position="66"/>
    </location>
</feature>
<keyword evidence="4" id="KW-1185">Reference proteome</keyword>
<reference evidence="3" key="1">
    <citation type="journal article" date="2020" name="Fungal Divers.">
        <title>Resolving the Mortierellaceae phylogeny through synthesis of multi-gene phylogenetics and phylogenomics.</title>
        <authorList>
            <person name="Vandepol N."/>
            <person name="Liber J."/>
            <person name="Desiro A."/>
            <person name="Na H."/>
            <person name="Kennedy M."/>
            <person name="Barry K."/>
            <person name="Grigoriev I.V."/>
            <person name="Miller A.N."/>
            <person name="O'Donnell K."/>
            <person name="Stajich J.E."/>
            <person name="Bonito G."/>
        </authorList>
    </citation>
    <scope>NUCLEOTIDE SEQUENCE</scope>
    <source>
        <strain evidence="3">REB-010B</strain>
    </source>
</reference>
<evidence type="ECO:0000313" key="4">
    <source>
        <dbReference type="Proteomes" id="UP000738325"/>
    </source>
</evidence>
<dbReference type="Gene3D" id="3.80.10.10">
    <property type="entry name" value="Ribonuclease Inhibitor"/>
    <property type="match status" value="1"/>
</dbReference>
<name>A0A9P6UR61_9FUNG</name>
<evidence type="ECO:0000256" key="1">
    <source>
        <dbReference type="SAM" id="MobiDB-lite"/>
    </source>
</evidence>
<dbReference type="AlphaFoldDB" id="A0A9P6UR61"/>
<evidence type="ECO:0000259" key="2">
    <source>
        <dbReference type="Pfam" id="PF12937"/>
    </source>
</evidence>
<feature type="compositionally biased region" description="Basic and acidic residues" evidence="1">
    <location>
        <begin position="82"/>
        <end position="106"/>
    </location>
</feature>
<dbReference type="InterPro" id="IPR036047">
    <property type="entry name" value="F-box-like_dom_sf"/>
</dbReference>
<sequence length="804" mass="91472">MDIHSRKPISLRSQYMDSDKPNPLFIPEIILLVFEYIDPSLYRRLSEVCRLWRSVSHDLVWSNCCMDNRHLFEFLQRPRSHGKDVAAGDRPVREREGEETVVRPEQDGDPAIDESSFMKNSGLVKVLKFSEKSDLPAGYLASLKLPDSSTVFQLHNGVLDTWTVSRLCNSFSRLRTLVVRPSLSISQDKSVLSQYFGLIRFTISKCGELHTLDIKTSGSLLSSGMLHEIVRDDSLGRMTLQELRLACDFEGAELLIFQYLIEAVRKMIPISALRASGSLTIHDGIKATKLFCPNIRTLYLHDIQPVTATRRPTPFLQLLSQDVESVTRFTSLYLTSLTILNFHTGCRIRSFGIEPSNWQDYQSIDPLLAILRLCPCLTHLRVSYDITPASQPGPVGFSRMVQTLYPGHHTDTWGHVSDDFVLTFKELTPRLKNLDFGMRPHFHHRAWDRLMLRCGWRLETLSVWSALGFDAYALNLLVGHPQGHPHRLEFPHQLTRLDINGLDATAKSAWLVFQQIPSLKDFSARDVPLDASRLVGYDWVCTGLQSLAIYVAVPKEPAKEGKTWTWIEKNLEWEETCEIPLAVASVNGQGQQKMQAVKQDQIKPAQQQQQQQQRRHDYSTRLQIQVCEQLGRLTDLRKLILEGGGARVDGGDGVMPAGYESMKLTLETGLDRLAPLKRRLETLIVYQLEEQLCGRKEMEWIARYWVHHNNPHWLQTHTPGAQQHMTSRSRSTLITDECNSSPAASYIVPAPTFEALLGISVKNTNTGERVPETRAVRKAEAARISSLKWFREECPTVLVKTFEE</sequence>
<dbReference type="SUPFAM" id="SSF52047">
    <property type="entry name" value="RNI-like"/>
    <property type="match status" value="1"/>
</dbReference>
<feature type="region of interest" description="Disordered" evidence="1">
    <location>
        <begin position="82"/>
        <end position="113"/>
    </location>
</feature>
<dbReference type="EMBL" id="JAAAIP010000517">
    <property type="protein sequence ID" value="KAG0315745.1"/>
    <property type="molecule type" value="Genomic_DNA"/>
</dbReference>
<accession>A0A9P6UR61</accession>
<dbReference type="Proteomes" id="UP000738325">
    <property type="component" value="Unassembled WGS sequence"/>
</dbReference>
<proteinExistence type="predicted"/>
<protein>
    <recommendedName>
        <fullName evidence="2">F-box domain-containing protein</fullName>
    </recommendedName>
</protein>
<comment type="caution">
    <text evidence="3">The sequence shown here is derived from an EMBL/GenBank/DDBJ whole genome shotgun (WGS) entry which is preliminary data.</text>
</comment>
<organism evidence="3 4">
    <name type="scientific">Dissophora globulifera</name>
    <dbReference type="NCBI Taxonomy" id="979702"/>
    <lineage>
        <taxon>Eukaryota</taxon>
        <taxon>Fungi</taxon>
        <taxon>Fungi incertae sedis</taxon>
        <taxon>Mucoromycota</taxon>
        <taxon>Mortierellomycotina</taxon>
        <taxon>Mortierellomycetes</taxon>
        <taxon>Mortierellales</taxon>
        <taxon>Mortierellaceae</taxon>
        <taxon>Dissophora</taxon>
    </lineage>
</organism>
<evidence type="ECO:0000313" key="3">
    <source>
        <dbReference type="EMBL" id="KAG0315745.1"/>
    </source>
</evidence>
<dbReference type="InterPro" id="IPR001810">
    <property type="entry name" value="F-box_dom"/>
</dbReference>